<evidence type="ECO:0000256" key="12">
    <source>
        <dbReference type="ARBA" id="ARBA00070681"/>
    </source>
</evidence>
<feature type="signal peptide" evidence="14">
    <location>
        <begin position="1"/>
        <end position="20"/>
    </location>
</feature>
<dbReference type="InterPro" id="IPR000070">
    <property type="entry name" value="Pectinesterase_cat"/>
</dbReference>
<comment type="catalytic activity">
    <reaction evidence="11">
        <text>[(1-&gt;4)-alpha-D-galacturonosyl methyl ester](n) + n H2O = [(1-&gt;4)-alpha-D-galacturonosyl](n) + n methanol + n H(+)</text>
        <dbReference type="Rhea" id="RHEA:22380"/>
        <dbReference type="Rhea" id="RHEA-COMP:14570"/>
        <dbReference type="Rhea" id="RHEA-COMP:14573"/>
        <dbReference type="ChEBI" id="CHEBI:15377"/>
        <dbReference type="ChEBI" id="CHEBI:15378"/>
        <dbReference type="ChEBI" id="CHEBI:17790"/>
        <dbReference type="ChEBI" id="CHEBI:140522"/>
        <dbReference type="ChEBI" id="CHEBI:140523"/>
        <dbReference type="EC" id="3.1.1.11"/>
    </reaction>
</comment>
<keyword evidence="6 14" id="KW-0732">Signal</keyword>
<dbReference type="Pfam" id="PF01095">
    <property type="entry name" value="Pectinesterase"/>
    <property type="match status" value="2"/>
</dbReference>
<protein>
    <recommendedName>
        <fullName evidence="12">Probable pectinesterase A</fullName>
        <ecNumber evidence="4">3.1.1.11</ecNumber>
    </recommendedName>
    <alternativeName>
        <fullName evidence="10">Pectin methylesterase A</fullName>
    </alternativeName>
</protein>
<evidence type="ECO:0000256" key="9">
    <source>
        <dbReference type="ARBA" id="ARBA00023316"/>
    </source>
</evidence>
<dbReference type="GO" id="GO:0005576">
    <property type="term" value="C:extracellular region"/>
    <property type="evidence" value="ECO:0007669"/>
    <property type="project" value="UniProtKB-SubCell"/>
</dbReference>
<dbReference type="GeneID" id="66930286"/>
<feature type="region of interest" description="Disordered" evidence="13">
    <location>
        <begin position="721"/>
        <end position="750"/>
    </location>
</feature>
<dbReference type="SUPFAM" id="SSF51126">
    <property type="entry name" value="Pectin lyase-like"/>
    <property type="match status" value="3"/>
</dbReference>
<evidence type="ECO:0000256" key="3">
    <source>
        <dbReference type="ARBA" id="ARBA00008891"/>
    </source>
</evidence>
<dbReference type="InterPro" id="IPR011050">
    <property type="entry name" value="Pectin_lyase_fold/virulence"/>
</dbReference>
<dbReference type="OrthoDB" id="1546079at2759"/>
<feature type="chain" id="PRO_5040479850" description="Probable pectinesterase A" evidence="14">
    <location>
        <begin position="21"/>
        <end position="928"/>
    </location>
</feature>
<evidence type="ECO:0000313" key="17">
    <source>
        <dbReference type="Proteomes" id="UP000710440"/>
    </source>
</evidence>
<dbReference type="AlphaFoldDB" id="A0A9P3CAE2"/>
<dbReference type="InterPro" id="IPR012334">
    <property type="entry name" value="Pectin_lyas_fold"/>
</dbReference>
<evidence type="ECO:0000256" key="13">
    <source>
        <dbReference type="SAM" id="MobiDB-lite"/>
    </source>
</evidence>
<sequence>MRSWHAWGLTGLASLAVAQCVTVGSTVASACAAVTAAASSTASPTALSSPTSSSVVIVATDSSGQFTAIGDAIAYAQQQGIPTVTVKAGTYTQAVTVSATPSVTIVGETANQNDYAQNQVTVSATSPLVISVNVLGITFSNINFVNTATGSYGAATIRGSKNAFYQCQFVSAGSLGITASLGLGIIANSYIEALDKVIYNYPSLYIYNTTIVPISSSALLVYNKGYTSGTTLYNSTVIFDSCSVQQKSGTSNQNVYLAAANNGGGSVVVFRNTYLAGLIAATGVHVDAATQNTLNFYGEYGTTGAGSYSSNQASRSQYMSLMSASELTRFSIDQVFAGVYPQFASSSTNWVYADVLSDIANSDVIQSASTAVATSSAVATSTAALTSSSMASATSTAATPSSTLVVSQNPTAGQYANVSQAIAALPNDGQAYTIYIKAGTYTEQISITRAGKVTLRGETSFENDYTQNLVTIQFSYGVLTSAGQDESTPVIYAKKTDGSGLALYNINFVNTYPQTTNTAALAADFYGSNMAAYGCSFIGYQDTLLANKGTQVFSNCYIEGSVDYIWGFSTAYFHQCYIAANTAGACIAAQSRSSSTAAGGYVFDSCYMTYTNSYGTTFGQTYLGRPYSQYSIAVYMNSYLDKHINSAGWSIWSTSAPQTDHVTFGEYNNSGPGAWSSGRASFATNLTADAASAYTLSSWIGDTTWLDMTAYSYVPSYSLTGPSTTPTTTATPSSTATATWGHPTSGTTPPAGAVIVSQGGSVNGSYSNLTAALAALPNDASTQIIFMYPGTYTEQVPSINRNGPVQIIGYQIGNPGETYSTNQVTITFARGLSLSPPQTGHSDAETATLSTASNKIALYNINIINSDNLDGSQSSYVTLAASIYGSQIGFYGCSFIGWQDTLLTGSTAGYQYYESCYVEGAICENVME</sequence>
<feature type="compositionally biased region" description="Low complexity" evidence="13">
    <location>
        <begin position="722"/>
        <end position="739"/>
    </location>
</feature>
<dbReference type="PANTHER" id="PTHR31321:SF58">
    <property type="entry name" value="METHYLESTERASE, PUTATIVE-RELATED"/>
    <property type="match status" value="1"/>
</dbReference>
<dbReference type="PROSITE" id="PS51257">
    <property type="entry name" value="PROKAR_LIPOPROTEIN"/>
    <property type="match status" value="1"/>
</dbReference>
<gene>
    <name evidence="16" type="ORF">Aspvir_002304</name>
</gene>
<evidence type="ECO:0000256" key="11">
    <source>
        <dbReference type="ARBA" id="ARBA00047928"/>
    </source>
</evidence>
<comment type="subcellular location">
    <subcellularLocation>
        <location evidence="1">Secreted</location>
    </subcellularLocation>
</comment>
<dbReference type="GO" id="GO:0042545">
    <property type="term" value="P:cell wall modification"/>
    <property type="evidence" value="ECO:0007669"/>
    <property type="project" value="InterPro"/>
</dbReference>
<dbReference type="EMBL" id="BOPL01000011">
    <property type="protein sequence ID" value="GIK06654.1"/>
    <property type="molecule type" value="Genomic_DNA"/>
</dbReference>
<organism evidence="16 17">
    <name type="scientific">Aspergillus viridinutans</name>
    <dbReference type="NCBI Taxonomy" id="75553"/>
    <lineage>
        <taxon>Eukaryota</taxon>
        <taxon>Fungi</taxon>
        <taxon>Dikarya</taxon>
        <taxon>Ascomycota</taxon>
        <taxon>Pezizomycotina</taxon>
        <taxon>Eurotiomycetes</taxon>
        <taxon>Eurotiomycetidae</taxon>
        <taxon>Eurotiales</taxon>
        <taxon>Aspergillaceae</taxon>
        <taxon>Aspergillus</taxon>
        <taxon>Aspergillus subgen. Fumigati</taxon>
    </lineage>
</organism>
<proteinExistence type="inferred from homology"/>
<dbReference type="PANTHER" id="PTHR31321">
    <property type="entry name" value="ACYL-COA THIOESTER HYDROLASE YBHC-RELATED"/>
    <property type="match status" value="1"/>
</dbReference>
<evidence type="ECO:0000256" key="5">
    <source>
        <dbReference type="ARBA" id="ARBA00022525"/>
    </source>
</evidence>
<dbReference type="GO" id="GO:0030599">
    <property type="term" value="F:pectinesterase activity"/>
    <property type="evidence" value="ECO:0007669"/>
    <property type="project" value="UniProtKB-EC"/>
</dbReference>
<evidence type="ECO:0000256" key="1">
    <source>
        <dbReference type="ARBA" id="ARBA00004613"/>
    </source>
</evidence>
<evidence type="ECO:0000256" key="8">
    <source>
        <dbReference type="ARBA" id="ARBA00023085"/>
    </source>
</evidence>
<dbReference type="Proteomes" id="UP000710440">
    <property type="component" value="Unassembled WGS sequence"/>
</dbReference>
<evidence type="ECO:0000259" key="15">
    <source>
        <dbReference type="Pfam" id="PF01095"/>
    </source>
</evidence>
<evidence type="ECO:0000256" key="6">
    <source>
        <dbReference type="ARBA" id="ARBA00022729"/>
    </source>
</evidence>
<reference evidence="16 17" key="1">
    <citation type="submission" date="2021-02" db="EMBL/GenBank/DDBJ databases">
        <title>Pan-genome distribution and transcriptional activeness of fungal secondary metabolism genes in Aspergillus section Fumigati.</title>
        <authorList>
            <person name="Takahashi H."/>
            <person name="Umemura M."/>
            <person name="Ninomiya A."/>
            <person name="Kusuya Y."/>
            <person name="Urayama S."/>
            <person name="Shimizu M."/>
            <person name="Watanabe A."/>
            <person name="Kamei K."/>
            <person name="Yaguchi T."/>
            <person name="Hagiwara D."/>
        </authorList>
    </citation>
    <scope>NUCLEOTIDE SEQUENCE [LARGE SCALE GENOMIC DNA]</scope>
    <source>
        <strain evidence="16 17">IFM 47045</strain>
    </source>
</reference>
<dbReference type="EC" id="3.1.1.11" evidence="4"/>
<keyword evidence="7" id="KW-0378">Hydrolase</keyword>
<keyword evidence="8" id="KW-0063">Aspartyl esterase</keyword>
<comment type="caution">
    <text evidence="16">The sequence shown here is derived from an EMBL/GenBank/DDBJ whole genome shotgun (WGS) entry which is preliminary data.</text>
</comment>
<keyword evidence="17" id="KW-1185">Reference proteome</keyword>
<evidence type="ECO:0000256" key="4">
    <source>
        <dbReference type="ARBA" id="ARBA00013229"/>
    </source>
</evidence>
<evidence type="ECO:0000313" key="16">
    <source>
        <dbReference type="EMBL" id="GIK06654.1"/>
    </source>
</evidence>
<evidence type="ECO:0000256" key="14">
    <source>
        <dbReference type="SAM" id="SignalP"/>
    </source>
</evidence>
<dbReference type="FunFam" id="2.160.20.10:FF:000014">
    <property type="entry name" value="Pectinesterase"/>
    <property type="match status" value="1"/>
</dbReference>
<keyword evidence="9" id="KW-0961">Cell wall biogenesis/degradation</keyword>
<dbReference type="RefSeq" id="XP_043129840.1">
    <property type="nucleotide sequence ID" value="XM_043273905.1"/>
</dbReference>
<feature type="domain" description="Pectinesterase catalytic" evidence="15">
    <location>
        <begin position="754"/>
        <end position="922"/>
    </location>
</feature>
<accession>A0A9P3CAE2</accession>
<dbReference type="FunFam" id="2.160.20.10:FF:000103">
    <property type="entry name" value="Pectin methylesterase, putative"/>
    <property type="match status" value="1"/>
</dbReference>
<evidence type="ECO:0000256" key="10">
    <source>
        <dbReference type="ARBA" id="ARBA00042203"/>
    </source>
</evidence>
<comment type="similarity">
    <text evidence="3">Belongs to the pectinesterase family.</text>
</comment>
<dbReference type="Gene3D" id="2.160.20.10">
    <property type="entry name" value="Single-stranded right-handed beta-helix, Pectin lyase-like"/>
    <property type="match status" value="3"/>
</dbReference>
<evidence type="ECO:0000256" key="2">
    <source>
        <dbReference type="ARBA" id="ARBA00005184"/>
    </source>
</evidence>
<keyword evidence="5" id="KW-0964">Secreted</keyword>
<feature type="domain" description="Pectinesterase catalytic" evidence="15">
    <location>
        <begin position="405"/>
        <end position="701"/>
    </location>
</feature>
<evidence type="ECO:0000256" key="7">
    <source>
        <dbReference type="ARBA" id="ARBA00022801"/>
    </source>
</evidence>
<comment type="pathway">
    <text evidence="2">Glycan metabolism; pectin degradation; 2-dehydro-3-deoxy-D-gluconate from pectin: step 1/5.</text>
</comment>
<name>A0A9P3CAE2_ASPVI</name>
<dbReference type="GO" id="GO:0045490">
    <property type="term" value="P:pectin catabolic process"/>
    <property type="evidence" value="ECO:0007669"/>
    <property type="project" value="TreeGrafter"/>
</dbReference>